<dbReference type="Proteomes" id="UP001597546">
    <property type="component" value="Unassembled WGS sequence"/>
</dbReference>
<evidence type="ECO:0000313" key="2">
    <source>
        <dbReference type="EMBL" id="MFD2733310.1"/>
    </source>
</evidence>
<keyword evidence="1" id="KW-0472">Membrane</keyword>
<evidence type="ECO:0000313" key="3">
    <source>
        <dbReference type="Proteomes" id="UP001597546"/>
    </source>
</evidence>
<accession>A0ABW5TXP3</accession>
<reference evidence="3" key="1">
    <citation type="journal article" date="2019" name="Int. J. Syst. Evol. Microbiol.">
        <title>The Global Catalogue of Microorganisms (GCM) 10K type strain sequencing project: providing services to taxonomists for standard genome sequencing and annotation.</title>
        <authorList>
            <consortium name="The Broad Institute Genomics Platform"/>
            <consortium name="The Broad Institute Genome Sequencing Center for Infectious Disease"/>
            <person name="Wu L."/>
            <person name="Ma J."/>
        </authorList>
    </citation>
    <scope>NUCLEOTIDE SEQUENCE [LARGE SCALE GENOMIC DNA]</scope>
    <source>
        <strain evidence="3">KCTC 42456</strain>
    </source>
</reference>
<proteinExistence type="predicted"/>
<feature type="transmembrane region" description="Helical" evidence="1">
    <location>
        <begin position="141"/>
        <end position="160"/>
    </location>
</feature>
<name>A0ABW5TXP3_9SPHI</name>
<organism evidence="2 3">
    <name type="scientific">Pedobacter alpinus</name>
    <dbReference type="NCBI Taxonomy" id="1590643"/>
    <lineage>
        <taxon>Bacteria</taxon>
        <taxon>Pseudomonadati</taxon>
        <taxon>Bacteroidota</taxon>
        <taxon>Sphingobacteriia</taxon>
        <taxon>Sphingobacteriales</taxon>
        <taxon>Sphingobacteriaceae</taxon>
        <taxon>Pedobacter</taxon>
    </lineage>
</organism>
<gene>
    <name evidence="2" type="ORF">ACFSSE_16485</name>
</gene>
<keyword evidence="1" id="KW-0812">Transmembrane</keyword>
<dbReference type="EMBL" id="JBHULV010000052">
    <property type="protein sequence ID" value="MFD2733310.1"/>
    <property type="molecule type" value="Genomic_DNA"/>
</dbReference>
<keyword evidence="1" id="KW-1133">Transmembrane helix</keyword>
<evidence type="ECO:0000256" key="1">
    <source>
        <dbReference type="SAM" id="Phobius"/>
    </source>
</evidence>
<sequence>MENSLSLENAKDTSVENKLNEFINILNNSNIDSQNIKTIQSKFNNAIDNKLSEAELLNEFDKVDDALSRLEKLDKIELILKSNFIDTKVAKSVKVKRFVEMIIPVCIGFVMLTLGFAMIILPAPPYFEMFTIFHFTTNDGFTLMDLISLIIVLTGVYMIIKSYFKFANQ</sequence>
<comment type="caution">
    <text evidence="2">The sequence shown here is derived from an EMBL/GenBank/DDBJ whole genome shotgun (WGS) entry which is preliminary data.</text>
</comment>
<dbReference type="RefSeq" id="WP_379046265.1">
    <property type="nucleotide sequence ID" value="NZ_JBHSKW010000058.1"/>
</dbReference>
<feature type="transmembrane region" description="Helical" evidence="1">
    <location>
        <begin position="98"/>
        <end position="121"/>
    </location>
</feature>
<keyword evidence="3" id="KW-1185">Reference proteome</keyword>
<protein>
    <submittedName>
        <fullName evidence="2">Uncharacterized protein</fullName>
    </submittedName>
</protein>